<dbReference type="RefSeq" id="XP_012177709.1">
    <property type="nucleotide sequence ID" value="XM_012322319.1"/>
</dbReference>
<name>J4I7X6_9APHY</name>
<protein>
    <submittedName>
        <fullName evidence="2">Uncharacterized protein</fullName>
    </submittedName>
</protein>
<accession>J4I7X6</accession>
<feature type="compositionally biased region" description="Polar residues" evidence="1">
    <location>
        <begin position="356"/>
        <end position="368"/>
    </location>
</feature>
<dbReference type="Proteomes" id="UP000006352">
    <property type="component" value="Unassembled WGS sequence"/>
</dbReference>
<keyword evidence="3" id="KW-1185">Reference proteome</keyword>
<dbReference type="GeneID" id="24093337"/>
<sequence length="621" mass="67674">MAQFLDQYVSGDVVPAYYSEHFDQSEAEQELVYTNYLALPPSASPEYYAQACGSQDDPYANSSVMPALDAEYYGHYGVDGSQYSAQQSGPSAYADVESLQTDQISSVDYVLADGSSNVATIVDGGHGVALQATISGSPEAEIHDHFPVVPPHWVDNSTVNGFLTDSQVASGSLPASSYIQPSITGAEFCGPPNGCGISPVGASLSEDLDPEAPNGIPEPVAYNRQREFVALLSGPPCSFDPSANGDADELEALISTPVYHDDFVLTLWYYEMCKHSPEAAAMAQEYCMQVYRAKMSYGQEHEEENSGMEPQASTYAEVQQESREPEGLQQVRPHVISSVPIEAPKSAQPVYDARPSQDQVQTGSSSSRLAFCNEPSQCWPQEGESSLAQIVQSAPLQDASNATAVHPSKRRRDEENNSPRIIAIEPGPEEARPLKRARVGDREQASTASEINTDPSLAPLSPAPVLEDTPVAGPSTSSNVPPAPQRIFDAKRWMRLILHQHAPYPCRIAPELQNIQGCQGHIDGTLADTRAHVLYCRARGPSDMYECGWISSSGHRCTQQIKRSHYGRHIFECHGPPGGEYRLECKACNWRHNGRAESGYRHAKTCKDVLDRFRRGLSPPP</sequence>
<dbReference type="AlphaFoldDB" id="J4I7X6"/>
<gene>
    <name evidence="2" type="ORF">FIBRA_00423</name>
</gene>
<dbReference type="EMBL" id="HE796883">
    <property type="protein sequence ID" value="CCL98426.1"/>
    <property type="molecule type" value="Genomic_DNA"/>
</dbReference>
<dbReference type="HOGENOM" id="CLU_440070_0_0_1"/>
<feature type="compositionally biased region" description="Polar residues" evidence="1">
    <location>
        <begin position="445"/>
        <end position="454"/>
    </location>
</feature>
<proteinExistence type="predicted"/>
<feature type="compositionally biased region" description="Basic and acidic residues" evidence="1">
    <location>
        <begin position="429"/>
        <end position="444"/>
    </location>
</feature>
<feature type="compositionally biased region" description="Low complexity" evidence="1">
    <location>
        <begin position="455"/>
        <end position="464"/>
    </location>
</feature>
<dbReference type="InParanoid" id="J4I7X6"/>
<feature type="region of interest" description="Disordered" evidence="1">
    <location>
        <begin position="346"/>
        <end position="368"/>
    </location>
</feature>
<feature type="region of interest" description="Disordered" evidence="1">
    <location>
        <begin position="299"/>
        <end position="330"/>
    </location>
</feature>
<organism evidence="2 3">
    <name type="scientific">Fibroporia radiculosa</name>
    <dbReference type="NCBI Taxonomy" id="599839"/>
    <lineage>
        <taxon>Eukaryota</taxon>
        <taxon>Fungi</taxon>
        <taxon>Dikarya</taxon>
        <taxon>Basidiomycota</taxon>
        <taxon>Agaricomycotina</taxon>
        <taxon>Agaricomycetes</taxon>
        <taxon>Polyporales</taxon>
        <taxon>Fibroporiaceae</taxon>
        <taxon>Fibroporia</taxon>
    </lineage>
</organism>
<evidence type="ECO:0000313" key="2">
    <source>
        <dbReference type="EMBL" id="CCL98426.1"/>
    </source>
</evidence>
<feature type="region of interest" description="Disordered" evidence="1">
    <location>
        <begin position="395"/>
        <end position="484"/>
    </location>
</feature>
<evidence type="ECO:0000313" key="3">
    <source>
        <dbReference type="Proteomes" id="UP000006352"/>
    </source>
</evidence>
<reference evidence="2 3" key="1">
    <citation type="journal article" date="2012" name="Appl. Environ. Microbiol.">
        <title>Short-read sequencing for genomic analysis of the brown rot fungus Fibroporia radiculosa.</title>
        <authorList>
            <person name="Tang J.D."/>
            <person name="Perkins A.D."/>
            <person name="Sonstegard T.S."/>
            <person name="Schroeder S.G."/>
            <person name="Burgess S.C."/>
            <person name="Diehl S.V."/>
        </authorList>
    </citation>
    <scope>NUCLEOTIDE SEQUENCE [LARGE SCALE GENOMIC DNA]</scope>
    <source>
        <strain evidence="2 3">TFFH 294</strain>
    </source>
</reference>
<evidence type="ECO:0000256" key="1">
    <source>
        <dbReference type="SAM" id="MobiDB-lite"/>
    </source>
</evidence>